<organism evidence="2 3">
    <name type="scientific">Flavilitoribacter nigricans (strain ATCC 23147 / DSM 23189 / NBRC 102662 / NCIMB 1420 / SS-2)</name>
    <name type="common">Lewinella nigricans</name>
    <dbReference type="NCBI Taxonomy" id="1122177"/>
    <lineage>
        <taxon>Bacteria</taxon>
        <taxon>Pseudomonadati</taxon>
        <taxon>Bacteroidota</taxon>
        <taxon>Saprospiria</taxon>
        <taxon>Saprospirales</taxon>
        <taxon>Lewinellaceae</taxon>
        <taxon>Flavilitoribacter</taxon>
    </lineage>
</organism>
<feature type="chain" id="PRO_5013220389" description="T9SS type A sorting domain-containing protein" evidence="1">
    <location>
        <begin position="24"/>
        <end position="370"/>
    </location>
</feature>
<evidence type="ECO:0000313" key="3">
    <source>
        <dbReference type="Proteomes" id="UP000223913"/>
    </source>
</evidence>
<evidence type="ECO:0000313" key="2">
    <source>
        <dbReference type="EMBL" id="PHN04811.1"/>
    </source>
</evidence>
<protein>
    <recommendedName>
        <fullName evidence="4">T9SS type A sorting domain-containing protein</fullName>
    </recommendedName>
</protein>
<evidence type="ECO:0008006" key="4">
    <source>
        <dbReference type="Google" id="ProtNLM"/>
    </source>
</evidence>
<dbReference type="AlphaFoldDB" id="A0A2D0N8H1"/>
<reference evidence="2 3" key="1">
    <citation type="submission" date="2017-10" db="EMBL/GenBank/DDBJ databases">
        <title>The draft genome sequence of Lewinella nigricans NBRC 102662.</title>
        <authorList>
            <person name="Wang K."/>
        </authorList>
    </citation>
    <scope>NUCLEOTIDE SEQUENCE [LARGE SCALE GENOMIC DNA]</scope>
    <source>
        <strain evidence="2 3">NBRC 102662</strain>
    </source>
</reference>
<proteinExistence type="predicted"/>
<dbReference type="EMBL" id="PDUD01000024">
    <property type="protein sequence ID" value="PHN04811.1"/>
    <property type="molecule type" value="Genomic_DNA"/>
</dbReference>
<dbReference type="OrthoDB" id="1492100at2"/>
<dbReference type="NCBIfam" id="TIGR04183">
    <property type="entry name" value="Por_Secre_tail"/>
    <property type="match status" value="1"/>
</dbReference>
<dbReference type="PROSITE" id="PS00018">
    <property type="entry name" value="EF_HAND_1"/>
    <property type="match status" value="1"/>
</dbReference>
<dbReference type="RefSeq" id="WP_099151870.1">
    <property type="nucleotide sequence ID" value="NZ_PDUD01000024.1"/>
</dbReference>
<evidence type="ECO:0000256" key="1">
    <source>
        <dbReference type="SAM" id="SignalP"/>
    </source>
</evidence>
<sequence length="370" mass="40427">MQLLRYVFVFCCSTLFFCQTASSQEIWPGDINNNGIVNGVDLLYWGVAFGSTGPARPEISTEWQGIPLAATWNDSFVDGTNYAYADCDGSGLVDEDDYDDAIEDNFGLTHGTILPDGYRNGQAGQAPRVRLIPSATLVEFGATVTISLSLDDSAMPLTDFYGLAASLSYTTGVLAGDDGPDFDFVENNWIEGDNSYVQGLYEDFSGSGRAELAVSRTNQETIQAMPDDIGNFSIVIEDIIVGRNVDTFQLSIDSILVIGKDMGAIPVVPDTVTIIISNDENVTAVSRAAEPSEMKIYPNPARGSFYLELPAPASDLEVVLIDQWGRTFPLRSQLRRAGTYRIEQPTLPAGIYWLNVRTDRGWIGKKITLF</sequence>
<dbReference type="Proteomes" id="UP000223913">
    <property type="component" value="Unassembled WGS sequence"/>
</dbReference>
<dbReference type="InterPro" id="IPR018247">
    <property type="entry name" value="EF_Hand_1_Ca_BS"/>
</dbReference>
<comment type="caution">
    <text evidence="2">The sequence shown here is derived from an EMBL/GenBank/DDBJ whole genome shotgun (WGS) entry which is preliminary data.</text>
</comment>
<feature type="signal peptide" evidence="1">
    <location>
        <begin position="1"/>
        <end position="23"/>
    </location>
</feature>
<gene>
    <name evidence="2" type="ORF">CRP01_20080</name>
</gene>
<keyword evidence="3" id="KW-1185">Reference proteome</keyword>
<name>A0A2D0N8H1_FLAN2</name>
<accession>A0A2D0N8H1</accession>
<dbReference type="InterPro" id="IPR026444">
    <property type="entry name" value="Secre_tail"/>
</dbReference>
<keyword evidence="1" id="KW-0732">Signal</keyword>